<reference evidence="3" key="1">
    <citation type="submission" date="2021-02" db="EMBL/GenBank/DDBJ databases">
        <authorList>
            <person name="Nowell W R."/>
        </authorList>
    </citation>
    <scope>NUCLEOTIDE SEQUENCE</scope>
</reference>
<keyword evidence="1 2" id="KW-0175">Coiled coil</keyword>
<accession>A0A813VPP8</accession>
<name>A0A813VPP8_ADIRI</name>
<dbReference type="GO" id="GO:0035493">
    <property type="term" value="P:SNARE complex assembly"/>
    <property type="evidence" value="ECO:0007669"/>
    <property type="project" value="TreeGrafter"/>
</dbReference>
<feature type="coiled-coil region" evidence="2">
    <location>
        <begin position="236"/>
        <end position="263"/>
    </location>
</feature>
<proteinExistence type="predicted"/>
<dbReference type="AlphaFoldDB" id="A0A813VPP8"/>
<comment type="caution">
    <text evidence="3">The sequence shown here is derived from an EMBL/GenBank/DDBJ whole genome shotgun (WGS) entry which is preliminary data.</text>
</comment>
<sequence length="545" mass="64313">MSLSGAKKSPLTAVPYLKKRLRRATAFGFYNLTVDEFNFTVHFTLHRNEKTIAFYTSEAIENQRSPEWSYLKIPPSVQCLQDVFMRVWITSSNHCRLFLEYDIHLDNSLIPDEQKASVNKGNNTLWLEIFGYRFTDNNGEDFTLINSEDIGSSDRKKRNFTTKSYNKLSIIRMNNAIHAIRKDRQSSATYLERLQTFFDEHEDYLSKIKERESRRLRMENLKKYIHSRTYVYQQQINSNQQKQRTLEQRRNELNHNLTRLLVQKEEIQSYQKYLNQSRSILRKITQIIAYRQREIMDEIYRYIYPIHCDAQKEYSIADRRLPQADDKVYQSASSRDRDHEIAAAVGYCSHFVLIIAQFIHLPLRFPIDYHGIPAIKIYDYTLETSEFPLYPTSNLSAFRYGFYLLNRNIGQIMYHCRTGDRNTDFRNTLENLRQIIENYFINASNTNHHHSNGLVVSPTTNTKPSHTSSLFLIQLYPALQTSTDEEPTDTKRHSRDSSIAYSSFSSTSSLIENDDFNQNDDMDLFPHLNTMKPRLAMQISHQLQY</sequence>
<dbReference type="GO" id="GO:0005768">
    <property type="term" value="C:endosome"/>
    <property type="evidence" value="ECO:0007669"/>
    <property type="project" value="TreeGrafter"/>
</dbReference>
<protein>
    <submittedName>
        <fullName evidence="3">Uncharacterized protein</fullName>
    </submittedName>
</protein>
<dbReference type="EMBL" id="CAJNOJ010000021">
    <property type="protein sequence ID" value="CAF0846351.1"/>
    <property type="molecule type" value="Genomic_DNA"/>
</dbReference>
<organism evidence="3 4">
    <name type="scientific">Adineta ricciae</name>
    <name type="common">Rotifer</name>
    <dbReference type="NCBI Taxonomy" id="249248"/>
    <lineage>
        <taxon>Eukaryota</taxon>
        <taxon>Metazoa</taxon>
        <taxon>Spiralia</taxon>
        <taxon>Gnathifera</taxon>
        <taxon>Rotifera</taxon>
        <taxon>Eurotatoria</taxon>
        <taxon>Bdelloidea</taxon>
        <taxon>Adinetida</taxon>
        <taxon>Adinetidae</taxon>
        <taxon>Adineta</taxon>
    </lineage>
</organism>
<dbReference type="GO" id="GO:0000149">
    <property type="term" value="F:SNARE binding"/>
    <property type="evidence" value="ECO:0007669"/>
    <property type="project" value="TreeGrafter"/>
</dbReference>
<dbReference type="OrthoDB" id="72772at2759"/>
<evidence type="ECO:0000256" key="2">
    <source>
        <dbReference type="SAM" id="Coils"/>
    </source>
</evidence>
<gene>
    <name evidence="3" type="ORF">EDS130_LOCUS7089</name>
</gene>
<dbReference type="GO" id="GO:0000323">
    <property type="term" value="C:lytic vacuole"/>
    <property type="evidence" value="ECO:0007669"/>
    <property type="project" value="TreeGrafter"/>
</dbReference>
<dbReference type="Proteomes" id="UP000663852">
    <property type="component" value="Unassembled WGS sequence"/>
</dbReference>
<dbReference type="PANTHER" id="PTHR15157:SF5">
    <property type="entry name" value="UV RADIATION RESISTANCE-ASSOCIATED GENE PROTEIN"/>
    <property type="match status" value="1"/>
</dbReference>
<evidence type="ECO:0000256" key="1">
    <source>
        <dbReference type="ARBA" id="ARBA00023054"/>
    </source>
</evidence>
<dbReference type="PANTHER" id="PTHR15157">
    <property type="entry name" value="UV RADIATION RESISTANCE-ASSOCIATED GENE PROTEIN"/>
    <property type="match status" value="1"/>
</dbReference>
<evidence type="ECO:0000313" key="4">
    <source>
        <dbReference type="Proteomes" id="UP000663852"/>
    </source>
</evidence>
<evidence type="ECO:0000313" key="3">
    <source>
        <dbReference type="EMBL" id="CAF0846351.1"/>
    </source>
</evidence>